<keyword evidence="13 17" id="KW-0520">NAD</keyword>
<feature type="binding site" description="proximal binding residue" evidence="17">
    <location>
        <position position="85"/>
    </location>
    <ligand>
        <name>heme b</name>
        <dbReference type="ChEBI" id="CHEBI:60344"/>
    </ligand>
    <ligandPart>
        <name>Fe</name>
        <dbReference type="ChEBI" id="CHEBI:18248"/>
    </ligandPart>
</feature>
<evidence type="ECO:0000313" key="21">
    <source>
        <dbReference type="Proteomes" id="UP000036700"/>
    </source>
</evidence>
<evidence type="ECO:0000256" key="11">
    <source>
        <dbReference type="ARBA" id="ARBA00023002"/>
    </source>
</evidence>
<dbReference type="PANTHER" id="PTHR43396">
    <property type="entry name" value="FLAVOHEMOPROTEIN"/>
    <property type="match status" value="1"/>
</dbReference>
<keyword evidence="4 17" id="KW-0216">Detoxification</keyword>
<evidence type="ECO:0000256" key="16">
    <source>
        <dbReference type="ARBA" id="ARBA00049433"/>
    </source>
</evidence>
<evidence type="ECO:0000256" key="14">
    <source>
        <dbReference type="ARBA" id="ARBA00025094"/>
    </source>
</evidence>
<feature type="domain" description="FAD-binding FR-type" evidence="19">
    <location>
        <begin position="152"/>
        <end position="265"/>
    </location>
</feature>
<evidence type="ECO:0000256" key="1">
    <source>
        <dbReference type="ARBA" id="ARBA00006401"/>
    </source>
</evidence>
<dbReference type="Pfam" id="PF00042">
    <property type="entry name" value="Globin"/>
    <property type="match status" value="1"/>
</dbReference>
<feature type="region of interest" description="Reductase" evidence="17">
    <location>
        <begin position="149"/>
        <end position="404"/>
    </location>
</feature>
<keyword evidence="10 17" id="KW-0521">NADP</keyword>
<keyword evidence="9 17" id="KW-0274">FAD</keyword>
<dbReference type="RefSeq" id="WP_047216097.1">
    <property type="nucleotide sequence ID" value="NZ_CP011568.3"/>
</dbReference>
<dbReference type="SUPFAM" id="SSF63380">
    <property type="entry name" value="Riboflavin synthase domain-like"/>
    <property type="match status" value="1"/>
</dbReference>
<dbReference type="OrthoDB" id="9801223at2"/>
<dbReference type="FunFam" id="1.10.490.10:FF:000003">
    <property type="entry name" value="Flavohemoprotein"/>
    <property type="match status" value="1"/>
</dbReference>
<accession>A0A0G3EVW8</accession>
<dbReference type="FunFam" id="3.40.50.80:FF:000010">
    <property type="entry name" value="Flavohemoprotein"/>
    <property type="match status" value="1"/>
</dbReference>
<dbReference type="Gene3D" id="1.10.490.10">
    <property type="entry name" value="Globins"/>
    <property type="match status" value="1"/>
</dbReference>
<dbReference type="FunFam" id="2.40.30.10:FF:000034">
    <property type="entry name" value="Flavohemoprotein"/>
    <property type="match status" value="1"/>
</dbReference>
<comment type="catalytic activity">
    <reaction evidence="16 17">
        <text>2 nitric oxide + NADPH + 2 O2 = 2 nitrate + NADP(+) + H(+)</text>
        <dbReference type="Rhea" id="RHEA:19465"/>
        <dbReference type="ChEBI" id="CHEBI:15378"/>
        <dbReference type="ChEBI" id="CHEBI:15379"/>
        <dbReference type="ChEBI" id="CHEBI:16480"/>
        <dbReference type="ChEBI" id="CHEBI:17632"/>
        <dbReference type="ChEBI" id="CHEBI:57783"/>
        <dbReference type="ChEBI" id="CHEBI:58349"/>
        <dbReference type="EC" id="1.14.12.17"/>
    </reaction>
</comment>
<evidence type="ECO:0000256" key="15">
    <source>
        <dbReference type="ARBA" id="ARBA00048649"/>
    </source>
</evidence>
<dbReference type="InterPro" id="IPR023950">
    <property type="entry name" value="Hmp"/>
</dbReference>
<organism evidence="20 21">
    <name type="scientific">Pandoraea thiooxydans</name>
    <dbReference type="NCBI Taxonomy" id="445709"/>
    <lineage>
        <taxon>Bacteria</taxon>
        <taxon>Pseudomonadati</taxon>
        <taxon>Pseudomonadota</taxon>
        <taxon>Betaproteobacteria</taxon>
        <taxon>Burkholderiales</taxon>
        <taxon>Burkholderiaceae</taxon>
        <taxon>Pandoraea</taxon>
    </lineage>
</organism>
<dbReference type="SUPFAM" id="SSF52343">
    <property type="entry name" value="Ferredoxin reductase-like, C-terminal NADP-linked domain"/>
    <property type="match status" value="1"/>
</dbReference>
<feature type="site" description="Influences the redox potential of the prosthetic heme and FAD groups" evidence="17">
    <location>
        <position position="84"/>
    </location>
</feature>
<evidence type="ECO:0000256" key="5">
    <source>
        <dbReference type="ARBA" id="ARBA00022617"/>
    </source>
</evidence>
<comment type="similarity">
    <text evidence="2 17">Belongs to the globin family. Two-domain flavohemoproteins subfamily.</text>
</comment>
<keyword evidence="20" id="KW-0223">Dioxygenase</keyword>
<evidence type="ECO:0000256" key="3">
    <source>
        <dbReference type="ARBA" id="ARBA00022448"/>
    </source>
</evidence>
<dbReference type="GO" id="GO:0046210">
    <property type="term" value="P:nitric oxide catabolic process"/>
    <property type="evidence" value="ECO:0007669"/>
    <property type="project" value="TreeGrafter"/>
</dbReference>
<evidence type="ECO:0000256" key="7">
    <source>
        <dbReference type="ARBA" id="ARBA00022630"/>
    </source>
</evidence>
<dbReference type="InterPro" id="IPR039261">
    <property type="entry name" value="FNR_nucleotide-bd"/>
</dbReference>
<gene>
    <name evidence="17" type="primary">hmp</name>
    <name evidence="20" type="ORF">ABW99_20070</name>
</gene>
<dbReference type="Pfam" id="PF00175">
    <property type="entry name" value="NAD_binding_1"/>
    <property type="match status" value="1"/>
</dbReference>
<protein>
    <recommendedName>
        <fullName evidence="17">Flavohemoprotein</fullName>
    </recommendedName>
    <alternativeName>
        <fullName evidence="17">Flavohemoglobin</fullName>
    </alternativeName>
    <alternativeName>
        <fullName evidence="17">Hemoglobin-like protein</fullName>
    </alternativeName>
    <alternativeName>
        <fullName evidence="17">Nitric oxide dioxygenase</fullName>
        <shortName evidence="17">NO oxygenase</shortName>
        <shortName evidence="17">NOD</shortName>
        <ecNumber evidence="17">1.14.12.17</ecNumber>
    </alternativeName>
</protein>
<feature type="domain" description="Globin" evidence="18">
    <location>
        <begin position="1"/>
        <end position="138"/>
    </location>
</feature>
<keyword evidence="21" id="KW-1185">Reference proteome</keyword>
<dbReference type="GO" id="GO:0019825">
    <property type="term" value="F:oxygen binding"/>
    <property type="evidence" value="ECO:0007669"/>
    <property type="project" value="InterPro"/>
</dbReference>
<feature type="binding site" evidence="17">
    <location>
        <begin position="206"/>
        <end position="209"/>
    </location>
    <ligand>
        <name>FAD</name>
        <dbReference type="ChEBI" id="CHEBI:57692"/>
    </ligand>
</feature>
<dbReference type="Gene3D" id="2.40.30.10">
    <property type="entry name" value="Translation factors"/>
    <property type="match status" value="1"/>
</dbReference>
<dbReference type="PROSITE" id="PS01033">
    <property type="entry name" value="GLOBIN"/>
    <property type="match status" value="1"/>
</dbReference>
<dbReference type="KEGG" id="ptx:ABW99_20070"/>
<evidence type="ECO:0000256" key="12">
    <source>
        <dbReference type="ARBA" id="ARBA00023004"/>
    </source>
</evidence>
<evidence type="ECO:0000256" key="8">
    <source>
        <dbReference type="ARBA" id="ARBA00022723"/>
    </source>
</evidence>
<evidence type="ECO:0000256" key="17">
    <source>
        <dbReference type="HAMAP-Rule" id="MF_01252"/>
    </source>
</evidence>
<evidence type="ECO:0000256" key="10">
    <source>
        <dbReference type="ARBA" id="ARBA00022857"/>
    </source>
</evidence>
<dbReference type="EMBL" id="CP011568">
    <property type="protein sequence ID" value="AKJ70164.1"/>
    <property type="molecule type" value="Genomic_DNA"/>
</dbReference>
<dbReference type="STRING" id="445709.ABW99_20070"/>
<keyword evidence="5 17" id="KW-0349">Heme</keyword>
<dbReference type="HAMAP" id="MF_01252">
    <property type="entry name" value="Hmp"/>
    <property type="match status" value="1"/>
</dbReference>
<dbReference type="SUPFAM" id="SSF46458">
    <property type="entry name" value="Globin-like"/>
    <property type="match status" value="1"/>
</dbReference>
<reference evidence="21" key="1">
    <citation type="submission" date="2015-06" db="EMBL/GenBank/DDBJ databases">
        <authorList>
            <person name="Lim Y.L."/>
            <person name="Ee R."/>
            <person name="Yong D."/>
            <person name="How K.Y."/>
            <person name="Yin W.F."/>
            <person name="Chan K.G."/>
        </authorList>
    </citation>
    <scope>NUCLEOTIDE SEQUENCE [LARGE SCALE GENOMIC DNA]</scope>
    <source>
        <strain evidence="21">DSM 25325</strain>
    </source>
</reference>
<feature type="site" description="Involved in heme-bound ligand stabilization and O-O bond activation" evidence="17">
    <location>
        <position position="29"/>
    </location>
</feature>
<comment type="cofactor">
    <cofactor evidence="17">
        <name>heme b</name>
        <dbReference type="ChEBI" id="CHEBI:60344"/>
    </cofactor>
    <text evidence="17">Binds 1 heme b (iron(II)-protoporphyrin IX) group per subunit.</text>
</comment>
<keyword evidence="6 17" id="KW-0561">Oxygen transport</keyword>
<evidence type="ECO:0000256" key="9">
    <source>
        <dbReference type="ARBA" id="ARBA00022827"/>
    </source>
</evidence>
<dbReference type="GO" id="GO:0046872">
    <property type="term" value="F:metal ion binding"/>
    <property type="evidence" value="ECO:0007669"/>
    <property type="project" value="UniProtKB-KW"/>
</dbReference>
<dbReference type="InterPro" id="IPR017927">
    <property type="entry name" value="FAD-bd_FR_type"/>
</dbReference>
<dbReference type="GO" id="GO:0020037">
    <property type="term" value="F:heme binding"/>
    <property type="evidence" value="ECO:0007669"/>
    <property type="project" value="InterPro"/>
</dbReference>
<dbReference type="AlphaFoldDB" id="A0A0G3EVW8"/>
<comment type="domain">
    <text evidence="17">Consists of two distinct domains; an N-terminal heme-containing oxygen-binding domain and a C-terminal reductase domain with binding sites for FAD and NAD(P)H.</text>
</comment>
<comment type="catalytic activity">
    <reaction evidence="15 17">
        <text>2 nitric oxide + NADH + 2 O2 = 2 nitrate + NAD(+) + H(+)</text>
        <dbReference type="Rhea" id="RHEA:19469"/>
        <dbReference type="ChEBI" id="CHEBI:15378"/>
        <dbReference type="ChEBI" id="CHEBI:15379"/>
        <dbReference type="ChEBI" id="CHEBI:16480"/>
        <dbReference type="ChEBI" id="CHEBI:17632"/>
        <dbReference type="ChEBI" id="CHEBI:57540"/>
        <dbReference type="ChEBI" id="CHEBI:57945"/>
        <dbReference type="EC" id="1.14.12.17"/>
    </reaction>
</comment>
<evidence type="ECO:0000256" key="2">
    <source>
        <dbReference type="ARBA" id="ARBA00008414"/>
    </source>
</evidence>
<dbReference type="GO" id="GO:0005344">
    <property type="term" value="F:oxygen carrier activity"/>
    <property type="evidence" value="ECO:0007669"/>
    <property type="project" value="UniProtKB-UniRule"/>
</dbReference>
<evidence type="ECO:0000256" key="4">
    <source>
        <dbReference type="ARBA" id="ARBA00022575"/>
    </source>
</evidence>
<evidence type="ECO:0000313" key="20">
    <source>
        <dbReference type="EMBL" id="AKJ70164.1"/>
    </source>
</evidence>
<dbReference type="CDD" id="cd06184">
    <property type="entry name" value="flavohem_like_fad_nad_binding"/>
    <property type="match status" value="1"/>
</dbReference>
<evidence type="ECO:0000259" key="18">
    <source>
        <dbReference type="PROSITE" id="PS01033"/>
    </source>
</evidence>
<evidence type="ECO:0000259" key="19">
    <source>
        <dbReference type="PROSITE" id="PS51384"/>
    </source>
</evidence>
<dbReference type="PRINTS" id="PR00406">
    <property type="entry name" value="CYTB5RDTASE"/>
</dbReference>
<feature type="site" description="Influences the redox potential of the prosthetic heme and FAD groups" evidence="17">
    <location>
        <position position="398"/>
    </location>
</feature>
<dbReference type="GO" id="GO:0009636">
    <property type="term" value="P:response to toxic substance"/>
    <property type="evidence" value="ECO:0007669"/>
    <property type="project" value="UniProtKB-KW"/>
</dbReference>
<dbReference type="NCBIfam" id="NF009805">
    <property type="entry name" value="PRK13289.1"/>
    <property type="match status" value="1"/>
</dbReference>
<dbReference type="GO" id="GO:0071500">
    <property type="term" value="P:cellular response to nitrosative stress"/>
    <property type="evidence" value="ECO:0007669"/>
    <property type="project" value="TreeGrafter"/>
</dbReference>
<dbReference type="InterPro" id="IPR017938">
    <property type="entry name" value="Riboflavin_synthase-like_b-brl"/>
</dbReference>
<dbReference type="Proteomes" id="UP000036700">
    <property type="component" value="Chromosome"/>
</dbReference>
<dbReference type="Gene3D" id="3.40.50.80">
    <property type="entry name" value="Nucleotide-binding domain of ferredoxin-NADP reductase (FNR) module"/>
    <property type="match status" value="1"/>
</dbReference>
<keyword evidence="12 17" id="KW-0408">Iron</keyword>
<feature type="binding site" evidence="17">
    <location>
        <begin position="278"/>
        <end position="283"/>
    </location>
    <ligand>
        <name>NADP(+)</name>
        <dbReference type="ChEBI" id="CHEBI:58349"/>
    </ligand>
</feature>
<comment type="cofactor">
    <cofactor evidence="17">
        <name>FAD</name>
        <dbReference type="ChEBI" id="CHEBI:57692"/>
    </cofactor>
    <text evidence="17">Binds 1 FAD per subunit.</text>
</comment>
<dbReference type="InterPro" id="IPR001433">
    <property type="entry name" value="OxRdtase_FAD/NAD-bd"/>
</dbReference>
<keyword evidence="3 17" id="KW-0813">Transport</keyword>
<dbReference type="PANTHER" id="PTHR43396:SF9">
    <property type="entry name" value="NITRIC OXIDE DIOXYGENASE"/>
    <property type="match status" value="1"/>
</dbReference>
<keyword evidence="7 17" id="KW-0285">Flavoprotein</keyword>
<evidence type="ECO:0000256" key="13">
    <source>
        <dbReference type="ARBA" id="ARBA00023027"/>
    </source>
</evidence>
<dbReference type="InterPro" id="IPR000971">
    <property type="entry name" value="Globin"/>
</dbReference>
<dbReference type="InterPro" id="IPR012292">
    <property type="entry name" value="Globin/Proto"/>
</dbReference>
<sequence>MMTPEQIAVVQATVPVLEVHGEDITRHFYRRMFTHHPELKNIFNQGHQASGNQQRALAGAVYAYARNIANPGVLEAALTRIAHKHVSLGIEPAQYSIVGTHLLASIREVLGEAATDEILDAWKAAYEQLADLLIAQEASLYEANDAVPGSWRGWRKLKVERKVRESSEITSFYLVASDGSALPTFRPGQYVSVKRHIPGLELEQPRQYSLSDAPHGRWLRISVKREDGDAAAQRPAGWVSSELHANLNEGDELHVSAPYGDFYLDESRDTPIVMISGGVGLTPMMSMLNALVWQGSQRPVLFVHACRDAQVHAMKTRLNRIVEECPQVTRAVFYETVTPQDVRGRDHDFAGLVDLDALGEALLMPQADYYLCGPLPFMQAQRDGLLARGVDPERIHWEVFGSGN</sequence>
<dbReference type="PROSITE" id="PS51384">
    <property type="entry name" value="FAD_FR"/>
    <property type="match status" value="1"/>
</dbReference>
<dbReference type="CDD" id="cd14779">
    <property type="entry name" value="FHP_Ae-globin-like"/>
    <property type="match status" value="1"/>
</dbReference>
<comment type="function">
    <text evidence="14 17">Is involved in NO detoxification in an aerobic process, termed nitric oxide dioxygenase (NOD) reaction that utilizes O(2) and NAD(P)H to convert NO to nitrate, which protects the bacterium from various noxious nitrogen compounds. Therefore, plays a central role in the inducible response to nitrosative stress.</text>
</comment>
<feature type="active site" description="Charge relay system" evidence="17">
    <location>
        <position position="137"/>
    </location>
</feature>
<name>A0A0G3EVW8_9BURK</name>
<comment type="similarity">
    <text evidence="1 17">In the C-terminal section; belongs to the flavoprotein pyridine nucleotide cytochrome reductase family.</text>
</comment>
<proteinExistence type="inferred from homology"/>
<dbReference type="InterPro" id="IPR009050">
    <property type="entry name" value="Globin-like_sf"/>
</dbReference>
<dbReference type="GO" id="GO:0008941">
    <property type="term" value="F:nitric oxide dioxygenase NAD(P)H activity"/>
    <property type="evidence" value="ECO:0007669"/>
    <property type="project" value="UniProtKB-UniRule"/>
</dbReference>
<dbReference type="GO" id="GO:0071949">
    <property type="term" value="F:FAD binding"/>
    <property type="evidence" value="ECO:0007669"/>
    <property type="project" value="InterPro"/>
</dbReference>
<feature type="binding site" evidence="17">
    <location>
        <begin position="399"/>
        <end position="402"/>
    </location>
    <ligand>
        <name>FAD</name>
        <dbReference type="ChEBI" id="CHEBI:57692"/>
    </ligand>
</feature>
<evidence type="ECO:0000256" key="6">
    <source>
        <dbReference type="ARBA" id="ARBA00022621"/>
    </source>
</evidence>
<feature type="binding site" evidence="17">
    <location>
        <position position="190"/>
    </location>
    <ligand>
        <name>FAD</name>
        <dbReference type="ChEBI" id="CHEBI:57692"/>
    </ligand>
</feature>
<feature type="active site" description="Charge relay system" evidence="17">
    <location>
        <position position="95"/>
    </location>
</feature>
<dbReference type="EC" id="1.14.12.17" evidence="17"/>
<dbReference type="PATRIC" id="fig|445709.3.peg.4209"/>
<keyword evidence="11 17" id="KW-0560">Oxidoreductase</keyword>
<keyword evidence="8 17" id="KW-0479">Metal-binding</keyword>